<evidence type="ECO:0000313" key="2">
    <source>
        <dbReference type="Proteomes" id="UP001499843"/>
    </source>
</evidence>
<protein>
    <recommendedName>
        <fullName evidence="3">HNH endonuclease 5 domain-containing protein</fullName>
    </recommendedName>
</protein>
<name>A0ABN3CGI9_9ACTN</name>
<proteinExistence type="predicted"/>
<dbReference type="Proteomes" id="UP001499843">
    <property type="component" value="Unassembled WGS sequence"/>
</dbReference>
<comment type="caution">
    <text evidence="1">The sequence shown here is derived from an EMBL/GenBank/DDBJ whole genome shotgun (WGS) entry which is preliminary data.</text>
</comment>
<evidence type="ECO:0008006" key="3">
    <source>
        <dbReference type="Google" id="ProtNLM"/>
    </source>
</evidence>
<dbReference type="EMBL" id="BAAAQX010000008">
    <property type="protein sequence ID" value="GAA2208283.1"/>
    <property type="molecule type" value="Genomic_DNA"/>
</dbReference>
<sequence length="279" mass="30420">MDLSDGRVLHLSTTPQRPSVSARITLLDTISRRVFDHCPICGDPATEEEHVPPAAMGGEKLTFTCAACNHRLGSHVEADLIDWYDNMITLPRFTGPGVQSARRTPRIPLMWTPEGEFAFLLSGNIDPAIDEMLRSGEIELAGLLPDENRYRLALLKHSYLAACLRFGILEGADSDHVRRDLITARDVTGRMNAPHSPLAMGLTVIRHDGATALASAPLVRAVVHLDEEPVEGVLLVGRVFVSWSSTFDPGQSPPDQNRHLQVSMQVGRPISGTVASVDP</sequence>
<gene>
    <name evidence="1" type="ORF">GCM10009850_037410</name>
</gene>
<evidence type="ECO:0000313" key="1">
    <source>
        <dbReference type="EMBL" id="GAA2208283.1"/>
    </source>
</evidence>
<reference evidence="1 2" key="1">
    <citation type="journal article" date="2019" name="Int. J. Syst. Evol. Microbiol.">
        <title>The Global Catalogue of Microorganisms (GCM) 10K type strain sequencing project: providing services to taxonomists for standard genome sequencing and annotation.</title>
        <authorList>
            <consortium name="The Broad Institute Genomics Platform"/>
            <consortium name="The Broad Institute Genome Sequencing Center for Infectious Disease"/>
            <person name="Wu L."/>
            <person name="Ma J."/>
        </authorList>
    </citation>
    <scope>NUCLEOTIDE SEQUENCE [LARGE SCALE GENOMIC DNA]</scope>
    <source>
        <strain evidence="1 2">JCM 16114</strain>
    </source>
</reference>
<organism evidence="1 2">
    <name type="scientific">Nonomuraea monospora</name>
    <dbReference type="NCBI Taxonomy" id="568818"/>
    <lineage>
        <taxon>Bacteria</taxon>
        <taxon>Bacillati</taxon>
        <taxon>Actinomycetota</taxon>
        <taxon>Actinomycetes</taxon>
        <taxon>Streptosporangiales</taxon>
        <taxon>Streptosporangiaceae</taxon>
        <taxon>Nonomuraea</taxon>
    </lineage>
</organism>
<keyword evidence="2" id="KW-1185">Reference proteome</keyword>
<accession>A0ABN3CGI9</accession>